<dbReference type="Proteomes" id="UP000218334">
    <property type="component" value="Unassembled WGS sequence"/>
</dbReference>
<reference evidence="2" key="1">
    <citation type="journal article" date="2017" name="Nat. Ecol. Evol.">
        <title>Genome expansion and lineage-specific genetic innovations in the forest pathogenic fungi Armillaria.</title>
        <authorList>
            <person name="Sipos G."/>
            <person name="Prasanna A.N."/>
            <person name="Walter M.C."/>
            <person name="O'Connor E."/>
            <person name="Balint B."/>
            <person name="Krizsan K."/>
            <person name="Kiss B."/>
            <person name="Hess J."/>
            <person name="Varga T."/>
            <person name="Slot J."/>
            <person name="Riley R."/>
            <person name="Boka B."/>
            <person name="Rigling D."/>
            <person name="Barry K."/>
            <person name="Lee J."/>
            <person name="Mihaltcheva S."/>
            <person name="LaButti K."/>
            <person name="Lipzen A."/>
            <person name="Waldron R."/>
            <person name="Moloney N.M."/>
            <person name="Sperisen C."/>
            <person name="Kredics L."/>
            <person name="Vagvoelgyi C."/>
            <person name="Patrignani A."/>
            <person name="Fitzpatrick D."/>
            <person name="Nagy I."/>
            <person name="Doyle S."/>
            <person name="Anderson J.B."/>
            <person name="Grigoriev I.V."/>
            <person name="Gueldener U."/>
            <person name="Muensterkoetter M."/>
            <person name="Nagy L.G."/>
        </authorList>
    </citation>
    <scope>NUCLEOTIDE SEQUENCE [LARGE SCALE GENOMIC DNA]</scope>
    <source>
        <strain evidence="2">28-4</strain>
    </source>
</reference>
<sequence length="264" mass="30358">MLSASRCSSPLEFVHPDEVSQLANCTSRWLSFIVLPLSRLYFCGRVHPIQGEATSIVGLLNDRIHPLGGKCSDYGYFCNLDLFRLAASVMTRRWSVRPESLYYSLLTAYMQFCTLFCTVDWSSIYPLRRYHATHAENVWCSRMYSKATDDSSRYSPEDGTIRMRHLPRFSECNHLLDGSPFSRTTSNVRLTTVPSATICELEPVQNNQQNGRRIVDYPHDNYESEALGSYVYLRKLTLLWVKWRTLTRTVFATFSLNIKELGGC</sequence>
<dbReference type="EMBL" id="KZ293442">
    <property type="protein sequence ID" value="PBK66107.1"/>
    <property type="molecule type" value="Genomic_DNA"/>
</dbReference>
<protein>
    <submittedName>
        <fullName evidence="1">Uncharacterized protein</fullName>
    </submittedName>
</protein>
<accession>A0A2H3BNI0</accession>
<organism evidence="1 2">
    <name type="scientific">Armillaria solidipes</name>
    <dbReference type="NCBI Taxonomy" id="1076256"/>
    <lineage>
        <taxon>Eukaryota</taxon>
        <taxon>Fungi</taxon>
        <taxon>Dikarya</taxon>
        <taxon>Basidiomycota</taxon>
        <taxon>Agaricomycotina</taxon>
        <taxon>Agaricomycetes</taxon>
        <taxon>Agaricomycetidae</taxon>
        <taxon>Agaricales</taxon>
        <taxon>Marasmiineae</taxon>
        <taxon>Physalacriaceae</taxon>
        <taxon>Armillaria</taxon>
    </lineage>
</organism>
<evidence type="ECO:0000313" key="2">
    <source>
        <dbReference type="Proteomes" id="UP000218334"/>
    </source>
</evidence>
<gene>
    <name evidence="1" type="ORF">ARMSODRAFT_960561</name>
</gene>
<name>A0A2H3BNI0_9AGAR</name>
<keyword evidence="2" id="KW-1185">Reference proteome</keyword>
<dbReference type="AlphaFoldDB" id="A0A2H3BNI0"/>
<proteinExistence type="predicted"/>
<evidence type="ECO:0000313" key="1">
    <source>
        <dbReference type="EMBL" id="PBK66107.1"/>
    </source>
</evidence>